<keyword evidence="2" id="KW-1185">Reference proteome</keyword>
<proteinExistence type="predicted"/>
<evidence type="ECO:0000313" key="2">
    <source>
        <dbReference type="Proteomes" id="UP000317010"/>
    </source>
</evidence>
<dbReference type="Proteomes" id="UP000317010">
    <property type="component" value="Unassembled WGS sequence"/>
</dbReference>
<dbReference type="AlphaFoldDB" id="A0A562TZ14"/>
<reference evidence="1 2" key="1">
    <citation type="submission" date="2019-07" db="EMBL/GenBank/DDBJ databases">
        <title>Genomic Encyclopedia of Archaeal and Bacterial Type Strains, Phase II (KMG-II): from individual species to whole genera.</title>
        <authorList>
            <person name="Goeker M."/>
        </authorList>
    </citation>
    <scope>NUCLEOTIDE SEQUENCE [LARGE SCALE GENOMIC DNA]</scope>
    <source>
        <strain evidence="1 2">ATCC BAA-1854</strain>
    </source>
</reference>
<organism evidence="1 2">
    <name type="scientific">Mucilaginibacter frigoritolerans</name>
    <dbReference type="NCBI Taxonomy" id="652788"/>
    <lineage>
        <taxon>Bacteria</taxon>
        <taxon>Pseudomonadati</taxon>
        <taxon>Bacteroidota</taxon>
        <taxon>Sphingobacteriia</taxon>
        <taxon>Sphingobacteriales</taxon>
        <taxon>Sphingobacteriaceae</taxon>
        <taxon>Mucilaginibacter</taxon>
    </lineage>
</organism>
<evidence type="ECO:0000313" key="1">
    <source>
        <dbReference type="EMBL" id="TWI98855.1"/>
    </source>
</evidence>
<dbReference type="EMBL" id="VLLI01000008">
    <property type="protein sequence ID" value="TWI98855.1"/>
    <property type="molecule type" value="Genomic_DNA"/>
</dbReference>
<name>A0A562TZ14_9SPHI</name>
<protein>
    <submittedName>
        <fullName evidence="1">Uncharacterized protein</fullName>
    </submittedName>
</protein>
<sequence>MKVKKNTVIILAAMVLGPICYDICKDIYHNGVKDGMDNAHKNVAVKK</sequence>
<dbReference type="RefSeq" id="WP_170227760.1">
    <property type="nucleotide sequence ID" value="NZ_VLLI01000008.1"/>
</dbReference>
<accession>A0A562TZ14</accession>
<comment type="caution">
    <text evidence="1">The sequence shown here is derived from an EMBL/GenBank/DDBJ whole genome shotgun (WGS) entry which is preliminary data.</text>
</comment>
<gene>
    <name evidence="1" type="ORF">JN11_03044</name>
</gene>